<reference evidence="6 7" key="1">
    <citation type="submission" date="2018-08" db="EMBL/GenBank/DDBJ databases">
        <title>Genomic Encyclopedia of Archaeal and Bacterial Type Strains, Phase II (KMG-II): from individual species to whole genera.</title>
        <authorList>
            <person name="Goeker M."/>
        </authorList>
    </citation>
    <scope>NUCLEOTIDE SEQUENCE [LARGE SCALE GENOMIC DNA]</scope>
    <source>
        <strain evidence="6 7">DSM 17099</strain>
    </source>
</reference>
<dbReference type="Gene3D" id="3.30.450.40">
    <property type="match status" value="1"/>
</dbReference>
<name>A0A3D9XYM5_PARVE</name>
<dbReference type="GO" id="GO:0003677">
    <property type="term" value="F:DNA binding"/>
    <property type="evidence" value="ECO:0007669"/>
    <property type="project" value="UniProtKB-KW"/>
</dbReference>
<evidence type="ECO:0000259" key="4">
    <source>
        <dbReference type="PROSITE" id="PS51077"/>
    </source>
</evidence>
<evidence type="ECO:0000256" key="2">
    <source>
        <dbReference type="ARBA" id="ARBA00023125"/>
    </source>
</evidence>
<evidence type="ECO:0000259" key="5">
    <source>
        <dbReference type="PROSITE" id="PS51078"/>
    </source>
</evidence>
<feature type="domain" description="IclR-ED" evidence="5">
    <location>
        <begin position="79"/>
        <end position="260"/>
    </location>
</feature>
<sequence>MIGFQAMQEFQDNSPVPPSLRNLQILEVLAREARPMTATEINAALGLPKPTIHRLVAHLEQEGYLSRQLDGRSYLPGLKLRQMMLGVMHAGQYDLPRHDVLVRLFAAVGETCSISIPEGDTLVYVDRVETTWPLRLVIRLGTRIPLHATAAGKVCLAFMNPQSVEHFLRHARLQPHTPNTFASAKSLREELARVREQGHAVDDQEFIPGMVGISVPALDARGRVLAAVTFHAPVQRMSLETAMTHLPALQRAARELAALA</sequence>
<dbReference type="Pfam" id="PF09339">
    <property type="entry name" value="HTH_IclR"/>
    <property type="match status" value="1"/>
</dbReference>
<keyword evidence="3" id="KW-0804">Transcription</keyword>
<dbReference type="InterPro" id="IPR036390">
    <property type="entry name" value="WH_DNA-bd_sf"/>
</dbReference>
<dbReference type="PROSITE" id="PS51077">
    <property type="entry name" value="HTH_ICLR"/>
    <property type="match status" value="1"/>
</dbReference>
<comment type="caution">
    <text evidence="6">The sequence shown here is derived from an EMBL/GenBank/DDBJ whole genome shotgun (WGS) entry which is preliminary data.</text>
</comment>
<protein>
    <submittedName>
        <fullName evidence="6">IclR family transcriptional regulator</fullName>
    </submittedName>
</protein>
<evidence type="ECO:0000256" key="1">
    <source>
        <dbReference type="ARBA" id="ARBA00023015"/>
    </source>
</evidence>
<dbReference type="AlphaFoldDB" id="A0A3D9XYM5"/>
<feature type="domain" description="HTH iclR-type" evidence="4">
    <location>
        <begin position="16"/>
        <end position="78"/>
    </location>
</feature>
<dbReference type="SUPFAM" id="SSF55781">
    <property type="entry name" value="GAF domain-like"/>
    <property type="match status" value="1"/>
</dbReference>
<dbReference type="GO" id="GO:0045892">
    <property type="term" value="P:negative regulation of DNA-templated transcription"/>
    <property type="evidence" value="ECO:0007669"/>
    <property type="project" value="TreeGrafter"/>
</dbReference>
<organism evidence="6 7">
    <name type="scientific">Paracoccus versutus</name>
    <name type="common">Thiobacillus versutus</name>
    <dbReference type="NCBI Taxonomy" id="34007"/>
    <lineage>
        <taxon>Bacteria</taxon>
        <taxon>Pseudomonadati</taxon>
        <taxon>Pseudomonadota</taxon>
        <taxon>Alphaproteobacteria</taxon>
        <taxon>Rhodobacterales</taxon>
        <taxon>Paracoccaceae</taxon>
        <taxon>Paracoccus</taxon>
    </lineage>
</organism>
<dbReference type="SUPFAM" id="SSF46785">
    <property type="entry name" value="Winged helix' DNA-binding domain"/>
    <property type="match status" value="1"/>
</dbReference>
<dbReference type="EMBL" id="QTUJ01000001">
    <property type="protein sequence ID" value="REF72039.1"/>
    <property type="molecule type" value="Genomic_DNA"/>
</dbReference>
<dbReference type="InterPro" id="IPR029016">
    <property type="entry name" value="GAF-like_dom_sf"/>
</dbReference>
<dbReference type="Proteomes" id="UP000256941">
    <property type="component" value="Unassembled WGS sequence"/>
</dbReference>
<dbReference type="PANTHER" id="PTHR30136">
    <property type="entry name" value="HELIX-TURN-HELIX TRANSCRIPTIONAL REGULATOR, ICLR FAMILY"/>
    <property type="match status" value="1"/>
</dbReference>
<evidence type="ECO:0000256" key="3">
    <source>
        <dbReference type="ARBA" id="ARBA00023163"/>
    </source>
</evidence>
<dbReference type="InterPro" id="IPR014757">
    <property type="entry name" value="Tscrpt_reg_IclR_C"/>
</dbReference>
<keyword evidence="1" id="KW-0805">Transcription regulation</keyword>
<dbReference type="CDD" id="cd00090">
    <property type="entry name" value="HTH_ARSR"/>
    <property type="match status" value="1"/>
</dbReference>
<evidence type="ECO:0000313" key="6">
    <source>
        <dbReference type="EMBL" id="REF72039.1"/>
    </source>
</evidence>
<dbReference type="InterPro" id="IPR036388">
    <property type="entry name" value="WH-like_DNA-bd_sf"/>
</dbReference>
<accession>A0A3D9XYM5</accession>
<dbReference type="InterPro" id="IPR005471">
    <property type="entry name" value="Tscrpt_reg_IclR_N"/>
</dbReference>
<evidence type="ECO:0000313" key="7">
    <source>
        <dbReference type="Proteomes" id="UP000256941"/>
    </source>
</evidence>
<gene>
    <name evidence="6" type="ORF">BDD41_0505</name>
</gene>
<proteinExistence type="predicted"/>
<dbReference type="Gene3D" id="1.10.10.10">
    <property type="entry name" value="Winged helix-like DNA-binding domain superfamily/Winged helix DNA-binding domain"/>
    <property type="match status" value="1"/>
</dbReference>
<dbReference type="PROSITE" id="PS51078">
    <property type="entry name" value="ICLR_ED"/>
    <property type="match status" value="1"/>
</dbReference>
<dbReference type="GO" id="GO:0003700">
    <property type="term" value="F:DNA-binding transcription factor activity"/>
    <property type="evidence" value="ECO:0007669"/>
    <property type="project" value="TreeGrafter"/>
</dbReference>
<dbReference type="InterPro" id="IPR011991">
    <property type="entry name" value="ArsR-like_HTH"/>
</dbReference>
<dbReference type="RefSeq" id="WP_244294867.1">
    <property type="nucleotide sequence ID" value="NZ_CP038196.1"/>
</dbReference>
<dbReference type="PANTHER" id="PTHR30136:SF35">
    <property type="entry name" value="HTH-TYPE TRANSCRIPTIONAL REGULATOR RV1719"/>
    <property type="match status" value="1"/>
</dbReference>
<keyword evidence="2" id="KW-0238">DNA-binding</keyword>
<dbReference type="Pfam" id="PF01614">
    <property type="entry name" value="IclR_C"/>
    <property type="match status" value="1"/>
</dbReference>
<dbReference type="InterPro" id="IPR050707">
    <property type="entry name" value="HTH_MetabolicPath_Reg"/>
</dbReference>